<dbReference type="NCBIfam" id="TIGR02794">
    <property type="entry name" value="tolA_full"/>
    <property type="match status" value="1"/>
</dbReference>
<feature type="compositionally biased region" description="Basic and acidic residues" evidence="1">
    <location>
        <begin position="143"/>
        <end position="182"/>
    </location>
</feature>
<feature type="compositionally biased region" description="Low complexity" evidence="1">
    <location>
        <begin position="96"/>
        <end position="106"/>
    </location>
</feature>
<feature type="compositionally biased region" description="Low complexity" evidence="1">
    <location>
        <begin position="199"/>
        <end position="217"/>
    </location>
</feature>
<feature type="region of interest" description="Disordered" evidence="1">
    <location>
        <begin position="62"/>
        <end position="182"/>
    </location>
</feature>
<reference evidence="3" key="1">
    <citation type="journal article" date="2019" name="Int. J. Syst. Evol. Microbiol.">
        <title>The Global Catalogue of Microorganisms (GCM) 10K type strain sequencing project: providing services to taxonomists for standard genome sequencing and annotation.</title>
        <authorList>
            <consortium name="The Broad Institute Genomics Platform"/>
            <consortium name="The Broad Institute Genome Sequencing Center for Infectious Disease"/>
            <person name="Wu L."/>
            <person name="Ma J."/>
        </authorList>
    </citation>
    <scope>NUCLEOTIDE SEQUENCE [LARGE SCALE GENOMIC DNA]</scope>
    <source>
        <strain evidence="3">JCM 18204</strain>
    </source>
</reference>
<feature type="region of interest" description="Disordered" evidence="1">
    <location>
        <begin position="194"/>
        <end position="217"/>
    </location>
</feature>
<comment type="caution">
    <text evidence="2">The sequence shown here is derived from an EMBL/GenBank/DDBJ whole genome shotgun (WGS) entry which is preliminary data.</text>
</comment>
<name>A0ABP9BDH8_9GAMM</name>
<feature type="compositionally biased region" description="Acidic residues" evidence="1">
    <location>
        <begin position="81"/>
        <end position="95"/>
    </location>
</feature>
<evidence type="ECO:0000313" key="2">
    <source>
        <dbReference type="EMBL" id="GAA4793960.1"/>
    </source>
</evidence>
<evidence type="ECO:0000256" key="1">
    <source>
        <dbReference type="SAM" id="MobiDB-lite"/>
    </source>
</evidence>
<dbReference type="EMBL" id="BAABJE010000010">
    <property type="protein sequence ID" value="GAA4793960.1"/>
    <property type="molecule type" value="Genomic_DNA"/>
</dbReference>
<organism evidence="2 3">
    <name type="scientific">Lysobacter hankyongensis</name>
    <dbReference type="NCBI Taxonomy" id="1176535"/>
    <lineage>
        <taxon>Bacteria</taxon>
        <taxon>Pseudomonadati</taxon>
        <taxon>Pseudomonadota</taxon>
        <taxon>Gammaproteobacteria</taxon>
        <taxon>Lysobacterales</taxon>
        <taxon>Lysobacteraceae</taxon>
        <taxon>Lysobacter</taxon>
    </lineage>
</organism>
<sequence>MRENRVDIVQASLLALLVHLVPLLLLLVATLWQPPPSVAAGEPIVADVIDPNALSAGMRSALRRPPEPLETPEPPPPEPPLPEEEPLPEPLEETPPEQQLRPQEQLPDPDTVDQQEVKPDAAAEAAAQREQEARRRQAQVDLTDARRRQEQAEQRQSEMQRQRDQQLADIRRQREQAQREAALAEERLRQLADERARRASANAAAASPPPGNRGADPNLRARYAAALQAAILPNFIRPDNVPLGQRCKVVIRQSAGGRVLNAQADPSCPYDEAGRRSVEAAVLKAQPLPYEGFETVFEREIILNFVPQEN</sequence>
<dbReference type="Gene3D" id="3.30.1150.10">
    <property type="match status" value="1"/>
</dbReference>
<evidence type="ECO:0000313" key="3">
    <source>
        <dbReference type="Proteomes" id="UP001499959"/>
    </source>
</evidence>
<dbReference type="InterPro" id="IPR014161">
    <property type="entry name" value="Tol-Pal_TolA"/>
</dbReference>
<proteinExistence type="predicted"/>
<gene>
    <name evidence="2" type="ORF">GCM10023307_19360</name>
</gene>
<protein>
    <recommendedName>
        <fullName evidence="4">Cell envelope integrity protein TolA</fullName>
    </recommendedName>
</protein>
<dbReference type="Proteomes" id="UP001499959">
    <property type="component" value="Unassembled WGS sequence"/>
</dbReference>
<dbReference type="SUPFAM" id="SSF74653">
    <property type="entry name" value="TolA/TonB C-terminal domain"/>
    <property type="match status" value="1"/>
</dbReference>
<feature type="compositionally biased region" description="Basic and acidic residues" evidence="1">
    <location>
        <begin position="115"/>
        <end position="135"/>
    </location>
</feature>
<dbReference type="RefSeq" id="WP_345303122.1">
    <property type="nucleotide sequence ID" value="NZ_BAABJE010000010.1"/>
</dbReference>
<evidence type="ECO:0008006" key="4">
    <source>
        <dbReference type="Google" id="ProtNLM"/>
    </source>
</evidence>
<keyword evidence="3" id="KW-1185">Reference proteome</keyword>
<accession>A0ABP9BDH8</accession>
<feature type="compositionally biased region" description="Pro residues" evidence="1">
    <location>
        <begin position="68"/>
        <end position="80"/>
    </location>
</feature>